<dbReference type="GO" id="GO:0071555">
    <property type="term" value="P:cell wall organization"/>
    <property type="evidence" value="ECO:0007669"/>
    <property type="project" value="UniProtKB-KW"/>
</dbReference>
<keyword evidence="3 8" id="KW-0133">Cell shape</keyword>
<evidence type="ECO:0000256" key="3">
    <source>
        <dbReference type="ARBA" id="ARBA00022960"/>
    </source>
</evidence>
<dbReference type="AlphaFoldDB" id="A0A0R1W3A9"/>
<feature type="binding site" evidence="8">
    <location>
        <begin position="196"/>
        <end position="197"/>
    </location>
    <ligand>
        <name>substrate</name>
    </ligand>
</feature>
<evidence type="ECO:0000313" key="10">
    <source>
        <dbReference type="Proteomes" id="UP000051966"/>
    </source>
</evidence>
<dbReference type="EMBL" id="AZFY01000034">
    <property type="protein sequence ID" value="KRM10041.1"/>
    <property type="molecule type" value="Genomic_DNA"/>
</dbReference>
<dbReference type="Pfam" id="PF01177">
    <property type="entry name" value="Asp_Glu_race"/>
    <property type="match status" value="1"/>
</dbReference>
<accession>A0A0R1W3A9</accession>
<evidence type="ECO:0000256" key="6">
    <source>
        <dbReference type="ARBA" id="ARBA00023316"/>
    </source>
</evidence>
<evidence type="ECO:0000256" key="2">
    <source>
        <dbReference type="ARBA" id="ARBA00013090"/>
    </source>
</evidence>
<comment type="caution">
    <text evidence="9">The sequence shown here is derived from an EMBL/GenBank/DDBJ whole genome shotgun (WGS) entry which is preliminary data.</text>
</comment>
<dbReference type="NCBIfam" id="TIGR00067">
    <property type="entry name" value="glut_race"/>
    <property type="match status" value="1"/>
</dbReference>
<dbReference type="EC" id="5.1.1.3" evidence="2 8"/>
<feature type="active site" description="Proton donor/acceptor" evidence="8">
    <location>
        <position position="84"/>
    </location>
</feature>
<feature type="binding site" evidence="8">
    <location>
        <begin position="53"/>
        <end position="54"/>
    </location>
    <ligand>
        <name>substrate</name>
    </ligand>
</feature>
<keyword evidence="10" id="KW-1185">Reference proteome</keyword>
<dbReference type="PANTHER" id="PTHR21198">
    <property type="entry name" value="GLUTAMATE RACEMASE"/>
    <property type="match status" value="1"/>
</dbReference>
<evidence type="ECO:0000256" key="4">
    <source>
        <dbReference type="ARBA" id="ARBA00022984"/>
    </source>
</evidence>
<comment type="pathway">
    <text evidence="8">Cell wall biogenesis; peptidoglycan biosynthesis.</text>
</comment>
<dbReference type="Proteomes" id="UP000051966">
    <property type="component" value="Unassembled WGS sequence"/>
</dbReference>
<reference evidence="9 10" key="1">
    <citation type="journal article" date="2015" name="Genome Announc.">
        <title>Expanding the biotechnology potential of lactobacilli through comparative genomics of 213 strains and associated genera.</title>
        <authorList>
            <person name="Sun Z."/>
            <person name="Harris H.M."/>
            <person name="McCann A."/>
            <person name="Guo C."/>
            <person name="Argimon S."/>
            <person name="Zhang W."/>
            <person name="Yang X."/>
            <person name="Jeffery I.B."/>
            <person name="Cooney J.C."/>
            <person name="Kagawa T.F."/>
            <person name="Liu W."/>
            <person name="Song Y."/>
            <person name="Salvetti E."/>
            <person name="Wrobel A."/>
            <person name="Rasinkangas P."/>
            <person name="Parkhill J."/>
            <person name="Rea M.C."/>
            <person name="O'Sullivan O."/>
            <person name="Ritari J."/>
            <person name="Douillard F.P."/>
            <person name="Paul Ross R."/>
            <person name="Yang R."/>
            <person name="Briner A.E."/>
            <person name="Felis G.E."/>
            <person name="de Vos W.M."/>
            <person name="Barrangou R."/>
            <person name="Klaenhammer T.R."/>
            <person name="Caufield P.W."/>
            <person name="Cui Y."/>
            <person name="Zhang H."/>
            <person name="O'Toole P.W."/>
        </authorList>
    </citation>
    <scope>NUCLEOTIDE SEQUENCE [LARGE SCALE GENOMIC DNA]</scope>
    <source>
        <strain evidence="9 10">DSM 18382</strain>
    </source>
</reference>
<keyword evidence="4 8" id="KW-0573">Peptidoglycan synthesis</keyword>
<name>A0A0R1W3A9_9LACO</name>
<evidence type="ECO:0000256" key="7">
    <source>
        <dbReference type="ARBA" id="ARBA00070053"/>
    </source>
</evidence>
<evidence type="ECO:0000256" key="5">
    <source>
        <dbReference type="ARBA" id="ARBA00023235"/>
    </source>
</evidence>
<dbReference type="FunFam" id="3.40.50.1860:FF:000002">
    <property type="entry name" value="Glutamate racemase"/>
    <property type="match status" value="1"/>
</dbReference>
<dbReference type="GO" id="GO:0008360">
    <property type="term" value="P:regulation of cell shape"/>
    <property type="evidence" value="ECO:0007669"/>
    <property type="project" value="UniProtKB-KW"/>
</dbReference>
<dbReference type="InterPro" id="IPR018187">
    <property type="entry name" value="Asp/Glu_racemase_AS_1"/>
</dbReference>
<evidence type="ECO:0000313" key="9">
    <source>
        <dbReference type="EMBL" id="KRM10041.1"/>
    </source>
</evidence>
<dbReference type="GO" id="GO:0008881">
    <property type="term" value="F:glutamate racemase activity"/>
    <property type="evidence" value="ECO:0007669"/>
    <property type="project" value="UniProtKB-UniRule"/>
</dbReference>
<gene>
    <name evidence="8" type="primary">murI</name>
    <name evidence="9" type="ORF">FD41_GL002223</name>
</gene>
<keyword evidence="6 8" id="KW-0961">Cell wall biogenesis/degradation</keyword>
<dbReference type="InterPro" id="IPR001920">
    <property type="entry name" value="Asp/Glu_race"/>
</dbReference>
<dbReference type="HAMAP" id="MF_00258">
    <property type="entry name" value="Glu_racemase"/>
    <property type="match status" value="1"/>
</dbReference>
<protein>
    <recommendedName>
        <fullName evidence="7 8">Glutamate racemase</fullName>
        <ecNumber evidence="2 8">5.1.1.3</ecNumber>
    </recommendedName>
</protein>
<evidence type="ECO:0000256" key="8">
    <source>
        <dbReference type="HAMAP-Rule" id="MF_00258"/>
    </source>
</evidence>
<dbReference type="InterPro" id="IPR015942">
    <property type="entry name" value="Asp/Glu/hydantoin_racemase"/>
</dbReference>
<feature type="binding site" evidence="8">
    <location>
        <begin position="21"/>
        <end position="22"/>
    </location>
    <ligand>
        <name>substrate</name>
    </ligand>
</feature>
<evidence type="ECO:0000256" key="1">
    <source>
        <dbReference type="ARBA" id="ARBA00001602"/>
    </source>
</evidence>
<dbReference type="SUPFAM" id="SSF53681">
    <property type="entry name" value="Aspartate/glutamate racemase"/>
    <property type="match status" value="2"/>
</dbReference>
<dbReference type="PATRIC" id="fig|1423743.5.peg.2283"/>
<dbReference type="Gene3D" id="3.40.50.1860">
    <property type="match status" value="2"/>
</dbReference>
<sequence length="283" mass="30772">MIIGKKEEGINVDNRPIGVMDSGVGGLTVLKEIVKVLPSESYIFVGDQANLPYGQKSPATVRRLTKRIADFMMRQNVKMFVIACNTSTAASLDYLTAQLPIPVIGVITPGAESAVAATKNNQIGVIATNGTVKSGDYQRIIKGLNPHTNVYSLGCPDFVTMVEHGEAGSQIALEKVRQQLAYFKGKPVDTLVLGCTHFPVLENEIRQAVNANVQLIDPGISTAQNVAAYLRSHDQLRDPNVDSQIKEFYTTGNQKEFTQIADQLLGKQIHAKHLSLGREDVIS</sequence>
<dbReference type="GO" id="GO:0009252">
    <property type="term" value="P:peptidoglycan biosynthetic process"/>
    <property type="evidence" value="ECO:0007669"/>
    <property type="project" value="UniProtKB-UniRule"/>
</dbReference>
<dbReference type="UniPathway" id="UPA00219"/>
<comment type="function">
    <text evidence="8">Provides the (R)-glutamate required for cell wall biosynthesis.</text>
</comment>
<dbReference type="PANTHER" id="PTHR21198:SF2">
    <property type="entry name" value="GLUTAMATE RACEMASE"/>
    <property type="match status" value="1"/>
</dbReference>
<keyword evidence="5 8" id="KW-0413">Isomerase</keyword>
<dbReference type="GO" id="GO:0042802">
    <property type="term" value="F:identical protein binding"/>
    <property type="evidence" value="ECO:0007669"/>
    <property type="project" value="UniProtKB-ARBA"/>
</dbReference>
<comment type="catalytic activity">
    <reaction evidence="1 8">
        <text>L-glutamate = D-glutamate</text>
        <dbReference type="Rhea" id="RHEA:12813"/>
        <dbReference type="ChEBI" id="CHEBI:29985"/>
        <dbReference type="ChEBI" id="CHEBI:29986"/>
        <dbReference type="EC" id="5.1.1.3"/>
    </reaction>
</comment>
<feature type="active site" description="Proton donor/acceptor" evidence="8">
    <location>
        <position position="195"/>
    </location>
</feature>
<comment type="similarity">
    <text evidence="8">Belongs to the aspartate/glutamate racemases family.</text>
</comment>
<dbReference type="InterPro" id="IPR004391">
    <property type="entry name" value="Glu_race"/>
</dbReference>
<proteinExistence type="inferred from homology"/>
<organism evidence="9 10">
    <name type="scientific">Lentilactobacillus farraginis DSM 18382 = JCM 14108</name>
    <dbReference type="NCBI Taxonomy" id="1423743"/>
    <lineage>
        <taxon>Bacteria</taxon>
        <taxon>Bacillati</taxon>
        <taxon>Bacillota</taxon>
        <taxon>Bacilli</taxon>
        <taxon>Lactobacillales</taxon>
        <taxon>Lactobacillaceae</taxon>
        <taxon>Lentilactobacillus</taxon>
    </lineage>
</organism>
<dbReference type="PROSITE" id="PS00924">
    <property type="entry name" value="ASP_GLU_RACEMASE_2"/>
    <property type="match status" value="1"/>
</dbReference>
<dbReference type="InterPro" id="IPR033134">
    <property type="entry name" value="Asp/Glu_racemase_AS_2"/>
</dbReference>
<feature type="binding site" evidence="8">
    <location>
        <begin position="85"/>
        <end position="86"/>
    </location>
    <ligand>
        <name>substrate</name>
    </ligand>
</feature>
<dbReference type="PROSITE" id="PS00923">
    <property type="entry name" value="ASP_GLU_RACEMASE_1"/>
    <property type="match status" value="1"/>
</dbReference>